<dbReference type="EMBL" id="CP051167">
    <property type="protein sequence ID" value="QIZ72026.1"/>
    <property type="molecule type" value="Genomic_DNA"/>
</dbReference>
<evidence type="ECO:0000259" key="3">
    <source>
        <dbReference type="Pfam" id="PF00501"/>
    </source>
</evidence>
<reference evidence="5 6" key="1">
    <citation type="submission" date="2020-04" db="EMBL/GenBank/DDBJ databases">
        <authorList>
            <person name="Basu S."/>
            <person name="Maruthanayagam V."/>
            <person name="Chakraborty S."/>
            <person name="Pramanik A."/>
            <person name="Mukherjee J."/>
            <person name="Brink B."/>
        </authorList>
    </citation>
    <scope>NUCLEOTIDE SEQUENCE [LARGE SCALE GENOMIC DNA]</scope>
    <source>
        <strain evidence="5 6">AP17</strain>
    </source>
</reference>
<evidence type="ECO:0000259" key="4">
    <source>
        <dbReference type="Pfam" id="PF13193"/>
    </source>
</evidence>
<dbReference type="InterPro" id="IPR042099">
    <property type="entry name" value="ANL_N_sf"/>
</dbReference>
<protein>
    <submittedName>
        <fullName evidence="5">2-succinylbenzoate--CoA ligase</fullName>
    </submittedName>
</protein>
<dbReference type="PROSITE" id="PS00455">
    <property type="entry name" value="AMP_BINDING"/>
    <property type="match status" value="1"/>
</dbReference>
<keyword evidence="6" id="KW-1185">Reference proteome</keyword>
<feature type="domain" description="AMP-binding enzyme C-terminal" evidence="4">
    <location>
        <begin position="382"/>
        <end position="456"/>
    </location>
</feature>
<evidence type="ECO:0000256" key="1">
    <source>
        <dbReference type="ARBA" id="ARBA00006432"/>
    </source>
</evidence>
<dbReference type="SUPFAM" id="SSF56801">
    <property type="entry name" value="Acetyl-CoA synthetase-like"/>
    <property type="match status" value="1"/>
</dbReference>
<dbReference type="PANTHER" id="PTHR43201">
    <property type="entry name" value="ACYL-COA SYNTHETASE"/>
    <property type="match status" value="1"/>
</dbReference>
<evidence type="ECO:0000313" key="6">
    <source>
        <dbReference type="Proteomes" id="UP000500857"/>
    </source>
</evidence>
<dbReference type="KEGG" id="oxy:HCG48_16740"/>
<keyword evidence="2 5" id="KW-0436">Ligase</keyword>
<proteinExistence type="inferred from homology"/>
<accession>A0A6H1U0Q6</accession>
<feature type="domain" description="AMP-dependent synthetase/ligase" evidence="3">
    <location>
        <begin position="116"/>
        <end position="331"/>
    </location>
</feature>
<dbReference type="InterPro" id="IPR025110">
    <property type="entry name" value="AMP-bd_C"/>
</dbReference>
<gene>
    <name evidence="5" type="ORF">HCG48_16740</name>
</gene>
<dbReference type="GO" id="GO:0006631">
    <property type="term" value="P:fatty acid metabolic process"/>
    <property type="evidence" value="ECO:0007669"/>
    <property type="project" value="TreeGrafter"/>
</dbReference>
<dbReference type="Proteomes" id="UP000500857">
    <property type="component" value="Chromosome"/>
</dbReference>
<dbReference type="Pfam" id="PF00501">
    <property type="entry name" value="AMP-binding"/>
    <property type="match status" value="1"/>
</dbReference>
<name>A0A6H1U0Q6_9CYAN</name>
<dbReference type="GO" id="GO:0031956">
    <property type="term" value="F:medium-chain fatty acid-CoA ligase activity"/>
    <property type="evidence" value="ECO:0007669"/>
    <property type="project" value="TreeGrafter"/>
</dbReference>
<dbReference type="InterPro" id="IPR000873">
    <property type="entry name" value="AMP-dep_synth/lig_dom"/>
</dbReference>
<evidence type="ECO:0000313" key="5">
    <source>
        <dbReference type="EMBL" id="QIZ72026.1"/>
    </source>
</evidence>
<dbReference type="Gene3D" id="3.30.300.30">
    <property type="match status" value="1"/>
</dbReference>
<dbReference type="PANTHER" id="PTHR43201:SF5">
    <property type="entry name" value="MEDIUM-CHAIN ACYL-COA LIGASE ACSF2, MITOCHONDRIAL"/>
    <property type="match status" value="1"/>
</dbReference>
<dbReference type="AlphaFoldDB" id="A0A6H1U0Q6"/>
<dbReference type="InterPro" id="IPR020845">
    <property type="entry name" value="AMP-binding_CS"/>
</dbReference>
<sequence length="497" mass="54453">MDRPVTALFTRLCSWIDADGLQVGDRRACAILHQQFEAKLAALDAVAPQSVIFLAERDPIAFLAGFLAAIARNCPVFLCNPHWQPPEWQQLFNAIRPDLIWGDIPAIPPHSPSPLPKFTPPRTETPCILIPTGGSSGKIRFAIHTVRTLTASVRGFCEYFDRDRVNSFCVLPLYHVSGLMQFWRSLLTGGNLAIFPSYKAIPQQIPPNFNPSNSFISLVPTQLQRLLTLPQAAAYLARFEAVLLGGAPAWSDLFATARTLNIPLAPTYGMTETASGVVTLKPEDFLAGNNSSGRVLPHARLKICTPTGETLKPGEIGMVAIAAKSLALGYFPQNEGNASNPFDFNFFNSDDLGYIDDRGYLQIVGRNSDKIITGGENVFPAEVEAAIRATGLVKDVCAIAVSDPDWGEAIAAVYVPRSPDLSPEHLSRALEGNLAHFKRPKHWWAIEQLPRNDRGKLNREQLQKQFLEKMQNLTATATIFRVPHGETPGGTLAPKDS</sequence>
<evidence type="ECO:0000256" key="2">
    <source>
        <dbReference type="ARBA" id="ARBA00022598"/>
    </source>
</evidence>
<dbReference type="RefSeq" id="WP_168570177.1">
    <property type="nucleotide sequence ID" value="NZ_CP051167.1"/>
</dbReference>
<organism evidence="5 6">
    <name type="scientific">Oxynema aestuarii AP17</name>
    <dbReference type="NCBI Taxonomy" id="2064643"/>
    <lineage>
        <taxon>Bacteria</taxon>
        <taxon>Bacillati</taxon>
        <taxon>Cyanobacteriota</taxon>
        <taxon>Cyanophyceae</taxon>
        <taxon>Oscillatoriophycideae</taxon>
        <taxon>Oscillatoriales</taxon>
        <taxon>Oscillatoriaceae</taxon>
        <taxon>Oxynema</taxon>
        <taxon>Oxynema aestuarii</taxon>
    </lineage>
</organism>
<comment type="similarity">
    <text evidence="1">Belongs to the ATP-dependent AMP-binding enzyme family.</text>
</comment>
<dbReference type="Pfam" id="PF13193">
    <property type="entry name" value="AMP-binding_C"/>
    <property type="match status" value="1"/>
</dbReference>
<dbReference type="Gene3D" id="3.40.50.12780">
    <property type="entry name" value="N-terminal domain of ligase-like"/>
    <property type="match status" value="1"/>
</dbReference>
<dbReference type="InterPro" id="IPR045851">
    <property type="entry name" value="AMP-bd_C_sf"/>
</dbReference>